<comment type="similarity">
    <text evidence="2">Belongs to the EamA transporter family.</text>
</comment>
<evidence type="ECO:0000256" key="4">
    <source>
        <dbReference type="ARBA" id="ARBA00022989"/>
    </source>
</evidence>
<feature type="transmembrane region" description="Helical" evidence="6">
    <location>
        <begin position="127"/>
        <end position="149"/>
    </location>
</feature>
<evidence type="ECO:0000256" key="6">
    <source>
        <dbReference type="SAM" id="Phobius"/>
    </source>
</evidence>
<evidence type="ECO:0000256" key="5">
    <source>
        <dbReference type="ARBA" id="ARBA00023136"/>
    </source>
</evidence>
<dbReference type="InterPro" id="IPR000620">
    <property type="entry name" value="EamA_dom"/>
</dbReference>
<sequence length="296" mass="31059">MIVNPKVKLLGIGAALLTVLIWSSYFLSLRFGAHSALTTYEIALFRFAIPGLILAPLFFRNLNKIAQVPKLYLVGLLVGGGLPFFLLGAWGMQTGQVAEGSTLIPGVAPLFVTGLAVLVFKQPLSKWRLLGLLLIASGVFAFVANSVLGDGNLKAQMVFLLASLFWALFAISLRQCGLKPLIAASVVTLPTALVLICYGLTMQPALGWSDVSTTELVAQMLTQGIAAGLASSFLFAFAISKLGAEMTSAIGSLTPVAASAIALVWLGELLSSSVLLGITLISFGVLFASGLVTTKR</sequence>
<protein>
    <recommendedName>
        <fullName evidence="7">EamA domain-containing protein</fullName>
    </recommendedName>
</protein>
<evidence type="ECO:0000313" key="8">
    <source>
        <dbReference type="EMBL" id="OPX55124.1"/>
    </source>
</evidence>
<dbReference type="SUPFAM" id="SSF103481">
    <property type="entry name" value="Multidrug resistance efflux transporter EmrE"/>
    <property type="match status" value="2"/>
</dbReference>
<feature type="transmembrane region" description="Helical" evidence="6">
    <location>
        <begin position="155"/>
        <end position="173"/>
    </location>
</feature>
<evidence type="ECO:0000256" key="3">
    <source>
        <dbReference type="ARBA" id="ARBA00022692"/>
    </source>
</evidence>
<comment type="caution">
    <text evidence="8">The sequence shown here is derived from an EMBL/GenBank/DDBJ whole genome shotgun (WGS) entry which is preliminary data.</text>
</comment>
<feature type="transmembrane region" description="Helical" evidence="6">
    <location>
        <begin position="180"/>
        <end position="201"/>
    </location>
</feature>
<proteinExistence type="inferred from homology"/>
<keyword evidence="5 6" id="KW-0472">Membrane</keyword>
<evidence type="ECO:0000313" key="9">
    <source>
        <dbReference type="Proteomes" id="UP000191418"/>
    </source>
</evidence>
<evidence type="ECO:0000259" key="7">
    <source>
        <dbReference type="Pfam" id="PF00892"/>
    </source>
</evidence>
<dbReference type="AlphaFoldDB" id="A0A1V4T5B8"/>
<dbReference type="InterPro" id="IPR050638">
    <property type="entry name" value="AA-Vitamin_Transporters"/>
</dbReference>
<feature type="transmembrane region" description="Helical" evidence="6">
    <location>
        <begin position="273"/>
        <end position="292"/>
    </location>
</feature>
<feature type="transmembrane region" description="Helical" evidence="6">
    <location>
        <begin position="246"/>
        <end position="267"/>
    </location>
</feature>
<keyword evidence="4 6" id="KW-1133">Transmembrane helix</keyword>
<feature type="domain" description="EamA" evidence="7">
    <location>
        <begin position="156"/>
        <end position="289"/>
    </location>
</feature>
<dbReference type="Gene3D" id="1.10.3730.20">
    <property type="match status" value="1"/>
</dbReference>
<dbReference type="GO" id="GO:0016020">
    <property type="term" value="C:membrane"/>
    <property type="evidence" value="ECO:0007669"/>
    <property type="project" value="UniProtKB-SubCell"/>
</dbReference>
<dbReference type="EMBL" id="MTSM01000013">
    <property type="protein sequence ID" value="OPX55124.1"/>
    <property type="molecule type" value="Genomic_DNA"/>
</dbReference>
<feature type="transmembrane region" description="Helical" evidence="6">
    <location>
        <begin position="221"/>
        <end position="239"/>
    </location>
</feature>
<accession>A0A1V4T5B8</accession>
<reference evidence="8 9" key="1">
    <citation type="submission" date="2017-01" db="EMBL/GenBank/DDBJ databases">
        <title>Genome Sequencing of a Marine Spirillum, Oceanospirillum multiglobuliferum ATCC 33336, from Japan.</title>
        <authorList>
            <person name="Carney J.G."/>
            <person name="Trachtenberg A.M."/>
            <person name="Rheaume B.A."/>
            <person name="Linnane J.D."/>
            <person name="Pitts N.L."/>
            <person name="Mykles D.L."/>
            <person name="Maclea K.S."/>
        </authorList>
    </citation>
    <scope>NUCLEOTIDE SEQUENCE [LARGE SCALE GENOMIC DNA]</scope>
    <source>
        <strain evidence="8 9">ATCC 33336</strain>
    </source>
</reference>
<comment type="subcellular location">
    <subcellularLocation>
        <location evidence="1">Membrane</location>
        <topology evidence="1">Multi-pass membrane protein</topology>
    </subcellularLocation>
</comment>
<keyword evidence="3 6" id="KW-0812">Transmembrane</keyword>
<dbReference type="PANTHER" id="PTHR32322:SF2">
    <property type="entry name" value="EAMA DOMAIN-CONTAINING PROTEIN"/>
    <property type="match status" value="1"/>
</dbReference>
<dbReference type="Pfam" id="PF00892">
    <property type="entry name" value="EamA"/>
    <property type="match status" value="2"/>
</dbReference>
<keyword evidence="9" id="KW-1185">Reference proteome</keyword>
<gene>
    <name evidence="8" type="ORF">BTE48_10775</name>
</gene>
<feature type="transmembrane region" description="Helical" evidence="6">
    <location>
        <begin position="39"/>
        <end position="59"/>
    </location>
</feature>
<feature type="domain" description="EamA" evidence="7">
    <location>
        <begin position="10"/>
        <end position="142"/>
    </location>
</feature>
<feature type="transmembrane region" description="Helical" evidence="6">
    <location>
        <begin position="102"/>
        <end position="120"/>
    </location>
</feature>
<dbReference type="InterPro" id="IPR037185">
    <property type="entry name" value="EmrE-like"/>
</dbReference>
<feature type="transmembrane region" description="Helical" evidence="6">
    <location>
        <begin position="71"/>
        <end position="90"/>
    </location>
</feature>
<dbReference type="PANTHER" id="PTHR32322">
    <property type="entry name" value="INNER MEMBRANE TRANSPORTER"/>
    <property type="match status" value="1"/>
</dbReference>
<evidence type="ECO:0000256" key="1">
    <source>
        <dbReference type="ARBA" id="ARBA00004141"/>
    </source>
</evidence>
<dbReference type="STRING" id="64969.SAMN02745127_01323"/>
<dbReference type="Proteomes" id="UP000191418">
    <property type="component" value="Unassembled WGS sequence"/>
</dbReference>
<name>A0A1V4T5B8_9GAMM</name>
<organism evidence="8 9">
    <name type="scientific">Oceanospirillum multiglobuliferum</name>
    <dbReference type="NCBI Taxonomy" id="64969"/>
    <lineage>
        <taxon>Bacteria</taxon>
        <taxon>Pseudomonadati</taxon>
        <taxon>Pseudomonadota</taxon>
        <taxon>Gammaproteobacteria</taxon>
        <taxon>Oceanospirillales</taxon>
        <taxon>Oceanospirillaceae</taxon>
        <taxon>Oceanospirillum</taxon>
    </lineage>
</organism>
<evidence type="ECO:0000256" key="2">
    <source>
        <dbReference type="ARBA" id="ARBA00007362"/>
    </source>
</evidence>
<feature type="transmembrane region" description="Helical" evidence="6">
    <location>
        <begin position="7"/>
        <end position="27"/>
    </location>
</feature>